<accession>A0A9P7N882</accession>
<evidence type="ECO:0000256" key="4">
    <source>
        <dbReference type="ARBA" id="ARBA00022729"/>
    </source>
</evidence>
<evidence type="ECO:0000256" key="1">
    <source>
        <dbReference type="ARBA" id="ARBA00009431"/>
    </source>
</evidence>
<keyword evidence="5 7" id="KW-0378">Hydrolase</keyword>
<dbReference type="SUPFAM" id="SSF53474">
    <property type="entry name" value="alpha/beta-Hydrolases"/>
    <property type="match status" value="1"/>
</dbReference>
<dbReference type="EMBL" id="SRPW01002010">
    <property type="protein sequence ID" value="KAG5996862.1"/>
    <property type="molecule type" value="Genomic_DNA"/>
</dbReference>
<keyword evidence="4 7" id="KW-0732">Signal</keyword>
<evidence type="ECO:0000256" key="7">
    <source>
        <dbReference type="RuleBase" id="RU361156"/>
    </source>
</evidence>
<protein>
    <recommendedName>
        <fullName evidence="7">Carboxypeptidase</fullName>
        <ecNumber evidence="7">3.4.16.-</ecNumber>
    </recommendedName>
</protein>
<dbReference type="GO" id="GO:0000324">
    <property type="term" value="C:fungal-type vacuole"/>
    <property type="evidence" value="ECO:0007669"/>
    <property type="project" value="TreeGrafter"/>
</dbReference>
<dbReference type="PROSITE" id="PS00131">
    <property type="entry name" value="CARBOXYPEPT_SER_SER"/>
    <property type="match status" value="1"/>
</dbReference>
<keyword evidence="2 7" id="KW-0121">Carboxypeptidase</keyword>
<dbReference type="Gene3D" id="3.40.50.1820">
    <property type="entry name" value="alpha/beta hydrolase"/>
    <property type="match status" value="1"/>
</dbReference>
<dbReference type="EC" id="3.4.16.-" evidence="7"/>
<evidence type="ECO:0000256" key="2">
    <source>
        <dbReference type="ARBA" id="ARBA00022645"/>
    </source>
</evidence>
<evidence type="ECO:0000256" key="5">
    <source>
        <dbReference type="ARBA" id="ARBA00022801"/>
    </source>
</evidence>
<proteinExistence type="inferred from homology"/>
<keyword evidence="3 7" id="KW-0645">Protease</keyword>
<evidence type="ECO:0000313" key="8">
    <source>
        <dbReference type="EMBL" id="KAG5996862.1"/>
    </source>
</evidence>
<keyword evidence="6" id="KW-0325">Glycoprotein</keyword>
<dbReference type="PANTHER" id="PTHR11802">
    <property type="entry name" value="SERINE PROTEASE FAMILY S10 SERINE CARBOXYPEPTIDASE"/>
    <property type="match status" value="1"/>
</dbReference>
<dbReference type="InterPro" id="IPR029058">
    <property type="entry name" value="AB_hydrolase_fold"/>
</dbReference>
<dbReference type="PRINTS" id="PR00724">
    <property type="entry name" value="CRBOXYPTASEC"/>
</dbReference>
<dbReference type="PANTHER" id="PTHR11802:SF113">
    <property type="entry name" value="SERINE CARBOXYPEPTIDASE CTSA-4.1"/>
    <property type="match status" value="1"/>
</dbReference>
<sequence length="468" mass="52593">MRFSITALFVATTAAATVAAAQDPKINRLPDEFWDHIVKGSDIQAQSGKAGAQKRLEGQLDNYKLRVREHDPASLGVDKVKQYSGYLDDEDQDKHLFYYPVLLWLNGGPGCSSFIGLFRELGPASIPKDDLKPVNNPYSWNTNANVIFIDQPINVGFSYSKSQHTNSSQAAAQDIYGLMTLFFHHFPEYAKQDFFIAGESYAGHYIPAMAHEILSHKDRNINLKGVAIGNGLTDPLIQYMSYRPMVCGEGGVQAVISPEACQRMKDAEPECTRHIQDCYDGGNATTCEQARTYCNSHVLFSEYRESPYDIVNQHRVTNDEPSFQFLNSAKTKQVLGVEVDQTWEKCSDPIYKAFVDTGDWMKPMQRDVPGMLAEISVAIYAGDFDYISNWLGNRAWTKALDWPGKSAFNAAKVNELRVEDGRNYGNVRAANGLSFVQIYKAGHYVPEYEPQGSLNFINRFMKGEWSKK</sequence>
<dbReference type="GO" id="GO:0006508">
    <property type="term" value="P:proteolysis"/>
    <property type="evidence" value="ECO:0007669"/>
    <property type="project" value="UniProtKB-KW"/>
</dbReference>
<keyword evidence="9" id="KW-1185">Reference proteome</keyword>
<dbReference type="InterPro" id="IPR018202">
    <property type="entry name" value="Ser_caboxypep_ser_AS"/>
</dbReference>
<name>A0A9P7N882_9HYPO</name>
<evidence type="ECO:0000313" key="9">
    <source>
        <dbReference type="Proteomes" id="UP000748025"/>
    </source>
</evidence>
<reference evidence="8" key="1">
    <citation type="journal article" date="2020" name="bioRxiv">
        <title>Whole genome comparisons of ergot fungi reveals the divergence and evolution of species within the genus Claviceps are the result of varying mechanisms driving genome evolution and host range expansion.</title>
        <authorList>
            <person name="Wyka S.A."/>
            <person name="Mondo S.J."/>
            <person name="Liu M."/>
            <person name="Dettman J."/>
            <person name="Nalam V."/>
            <person name="Broders K.D."/>
        </authorList>
    </citation>
    <scope>NUCLEOTIDE SEQUENCE</scope>
    <source>
        <strain evidence="8">CCC 602</strain>
    </source>
</reference>
<comment type="caution">
    <text evidence="8">The sequence shown here is derived from an EMBL/GenBank/DDBJ whole genome shotgun (WGS) entry which is preliminary data.</text>
</comment>
<dbReference type="InterPro" id="IPR001563">
    <property type="entry name" value="Peptidase_S10"/>
</dbReference>
<dbReference type="OrthoDB" id="443318at2759"/>
<organism evidence="8 9">
    <name type="scientific">Claviceps pusilla</name>
    <dbReference type="NCBI Taxonomy" id="123648"/>
    <lineage>
        <taxon>Eukaryota</taxon>
        <taxon>Fungi</taxon>
        <taxon>Dikarya</taxon>
        <taxon>Ascomycota</taxon>
        <taxon>Pezizomycotina</taxon>
        <taxon>Sordariomycetes</taxon>
        <taxon>Hypocreomycetidae</taxon>
        <taxon>Hypocreales</taxon>
        <taxon>Clavicipitaceae</taxon>
        <taxon>Claviceps</taxon>
    </lineage>
</organism>
<comment type="similarity">
    <text evidence="1 7">Belongs to the peptidase S10 family.</text>
</comment>
<dbReference type="AlphaFoldDB" id="A0A9P7N882"/>
<evidence type="ECO:0000256" key="3">
    <source>
        <dbReference type="ARBA" id="ARBA00022670"/>
    </source>
</evidence>
<evidence type="ECO:0000256" key="6">
    <source>
        <dbReference type="ARBA" id="ARBA00023180"/>
    </source>
</evidence>
<dbReference type="GO" id="GO:0004185">
    <property type="term" value="F:serine-type carboxypeptidase activity"/>
    <property type="evidence" value="ECO:0007669"/>
    <property type="project" value="UniProtKB-UniRule"/>
</dbReference>
<feature type="chain" id="PRO_5040545373" description="Carboxypeptidase" evidence="7">
    <location>
        <begin position="22"/>
        <end position="468"/>
    </location>
</feature>
<dbReference type="Pfam" id="PF00450">
    <property type="entry name" value="Peptidase_S10"/>
    <property type="match status" value="1"/>
</dbReference>
<feature type="signal peptide" evidence="7">
    <location>
        <begin position="1"/>
        <end position="21"/>
    </location>
</feature>
<dbReference type="Proteomes" id="UP000748025">
    <property type="component" value="Unassembled WGS sequence"/>
</dbReference>
<dbReference type="Gene3D" id="1.10.287.410">
    <property type="match status" value="1"/>
</dbReference>
<gene>
    <name evidence="8" type="ORF">E4U43_002784</name>
</gene>